<sequence>MKTLHYAGARLTVTDELAEVLLAASMEFADDDRTFRVPVACRLDGRAEIAQLLLGPGIPLLVVDASDADAAAGDPPGSESAVALVAELMESLAGDDDD</sequence>
<evidence type="ECO:0000313" key="2">
    <source>
        <dbReference type="EMBL" id="MBA8813080.1"/>
    </source>
</evidence>
<dbReference type="Proteomes" id="UP000522688">
    <property type="component" value="Unassembled WGS sequence"/>
</dbReference>
<gene>
    <name evidence="2" type="ORF">FB463_001329</name>
    <name evidence="1" type="ORF">FFA01_23310</name>
</gene>
<evidence type="ECO:0000313" key="1">
    <source>
        <dbReference type="EMBL" id="GEK84022.1"/>
    </source>
</evidence>
<dbReference type="Proteomes" id="UP000321154">
    <property type="component" value="Unassembled WGS sequence"/>
</dbReference>
<reference evidence="2 4" key="2">
    <citation type="submission" date="2020-07" db="EMBL/GenBank/DDBJ databases">
        <title>Sequencing the genomes of 1000 actinobacteria strains.</title>
        <authorList>
            <person name="Klenk H.-P."/>
        </authorList>
    </citation>
    <scope>NUCLEOTIDE SEQUENCE [LARGE SCALE GENOMIC DNA]</scope>
    <source>
        <strain evidence="2 4">DSM 10309</strain>
    </source>
</reference>
<organism evidence="2 4">
    <name type="scientific">Frigoribacterium faeni</name>
    <dbReference type="NCBI Taxonomy" id="145483"/>
    <lineage>
        <taxon>Bacteria</taxon>
        <taxon>Bacillati</taxon>
        <taxon>Actinomycetota</taxon>
        <taxon>Actinomycetes</taxon>
        <taxon>Micrococcales</taxon>
        <taxon>Microbacteriaceae</taxon>
        <taxon>Frigoribacterium</taxon>
    </lineage>
</organism>
<proteinExistence type="predicted"/>
<dbReference type="RefSeq" id="WP_146856313.1">
    <property type="nucleotide sequence ID" value="NZ_BAAAHR010000002.1"/>
</dbReference>
<dbReference type="EMBL" id="BJUV01000025">
    <property type="protein sequence ID" value="GEK84022.1"/>
    <property type="molecule type" value="Genomic_DNA"/>
</dbReference>
<dbReference type="OrthoDB" id="5121035at2"/>
<dbReference type="EMBL" id="JACGWW010000002">
    <property type="protein sequence ID" value="MBA8813080.1"/>
    <property type="molecule type" value="Genomic_DNA"/>
</dbReference>
<dbReference type="AlphaFoldDB" id="A0A7W3JHP5"/>
<accession>A0A7W3JHP5</accession>
<comment type="caution">
    <text evidence="2">The sequence shown here is derived from an EMBL/GenBank/DDBJ whole genome shotgun (WGS) entry which is preliminary data.</text>
</comment>
<keyword evidence="3" id="KW-1185">Reference proteome</keyword>
<name>A0A7W3JHP5_9MICO</name>
<reference evidence="1 3" key="1">
    <citation type="submission" date="2019-07" db="EMBL/GenBank/DDBJ databases">
        <title>Whole genome shotgun sequence of Frigoribacterium faeni NBRC 103066.</title>
        <authorList>
            <person name="Hosoyama A."/>
            <person name="Uohara A."/>
            <person name="Ohji S."/>
            <person name="Ichikawa N."/>
        </authorList>
    </citation>
    <scope>NUCLEOTIDE SEQUENCE [LARGE SCALE GENOMIC DNA]</scope>
    <source>
        <strain evidence="1 3">NBRC 103066</strain>
    </source>
</reference>
<evidence type="ECO:0000313" key="3">
    <source>
        <dbReference type="Proteomes" id="UP000321154"/>
    </source>
</evidence>
<protein>
    <submittedName>
        <fullName evidence="2">Uncharacterized protein</fullName>
    </submittedName>
</protein>
<evidence type="ECO:0000313" key="4">
    <source>
        <dbReference type="Proteomes" id="UP000522688"/>
    </source>
</evidence>